<evidence type="ECO:0000313" key="2">
    <source>
        <dbReference type="Proteomes" id="UP001363010"/>
    </source>
</evidence>
<dbReference type="EMBL" id="JBBKZV010000047">
    <property type="protein sequence ID" value="MEJ8827004.1"/>
    <property type="molecule type" value="Genomic_DNA"/>
</dbReference>
<dbReference type="RefSeq" id="WP_340368034.1">
    <property type="nucleotide sequence ID" value="NZ_JBBKZV010000047.1"/>
</dbReference>
<organism evidence="1 2">
    <name type="scientific">Variovorax humicola</name>
    <dbReference type="NCBI Taxonomy" id="1769758"/>
    <lineage>
        <taxon>Bacteria</taxon>
        <taxon>Pseudomonadati</taxon>
        <taxon>Pseudomonadota</taxon>
        <taxon>Betaproteobacteria</taxon>
        <taxon>Burkholderiales</taxon>
        <taxon>Comamonadaceae</taxon>
        <taxon>Variovorax</taxon>
    </lineage>
</organism>
<protein>
    <submittedName>
        <fullName evidence="1">Uncharacterized protein</fullName>
    </submittedName>
</protein>
<comment type="caution">
    <text evidence="1">The sequence shown here is derived from an EMBL/GenBank/DDBJ whole genome shotgun (WGS) entry which is preliminary data.</text>
</comment>
<sequence>MDCDAIYCFDRGSVLFALYPRGSDGPRVVAEISEDALRDLFGARGGGDSLVEACRDNFGQIEKVALLHYRRHPAKPVLLATGDFEFPSYLETDPAG</sequence>
<evidence type="ECO:0000313" key="1">
    <source>
        <dbReference type="EMBL" id="MEJ8827004.1"/>
    </source>
</evidence>
<reference evidence="1 2" key="1">
    <citation type="submission" date="2024-03" db="EMBL/GenBank/DDBJ databases">
        <title>Novel species of the genus Variovorax.</title>
        <authorList>
            <person name="Liu Q."/>
            <person name="Xin Y.-H."/>
        </authorList>
    </citation>
    <scope>NUCLEOTIDE SEQUENCE [LARGE SCALE GENOMIC DNA]</scope>
    <source>
        <strain evidence="1 2">KACC 18501</strain>
    </source>
</reference>
<keyword evidence="2" id="KW-1185">Reference proteome</keyword>
<name>A0ABU8WAD7_9BURK</name>
<dbReference type="Proteomes" id="UP001363010">
    <property type="component" value="Unassembled WGS sequence"/>
</dbReference>
<proteinExistence type="predicted"/>
<gene>
    <name evidence="1" type="ORF">WKW80_34250</name>
</gene>
<accession>A0ABU8WAD7</accession>